<dbReference type="EMBL" id="VSSQ01028258">
    <property type="protein sequence ID" value="MPM77897.1"/>
    <property type="molecule type" value="Genomic_DNA"/>
</dbReference>
<accession>A0A645CLY1</accession>
<comment type="caution">
    <text evidence="1">The sequence shown here is derived from an EMBL/GenBank/DDBJ whole genome shotgun (WGS) entry which is preliminary data.</text>
</comment>
<evidence type="ECO:0000313" key="1">
    <source>
        <dbReference type="EMBL" id="MPM77897.1"/>
    </source>
</evidence>
<protein>
    <submittedName>
        <fullName evidence="1">Uncharacterized protein</fullName>
    </submittedName>
</protein>
<sequence>MANIWLIVFILPPPLAAITFPSAAAIALKMLTVSSLATIIMTIQPATKFDSIIHIRADITNNLSAKGSINFPKSVTKLFFLAIWPSRASVIDAIINIKQAIK</sequence>
<organism evidence="1">
    <name type="scientific">bioreactor metagenome</name>
    <dbReference type="NCBI Taxonomy" id="1076179"/>
    <lineage>
        <taxon>unclassified sequences</taxon>
        <taxon>metagenomes</taxon>
        <taxon>ecological metagenomes</taxon>
    </lineage>
</organism>
<dbReference type="AlphaFoldDB" id="A0A645CLY1"/>
<gene>
    <name evidence="1" type="ORF">SDC9_124906</name>
</gene>
<reference evidence="1" key="1">
    <citation type="submission" date="2019-08" db="EMBL/GenBank/DDBJ databases">
        <authorList>
            <person name="Kucharzyk K."/>
            <person name="Murdoch R.W."/>
            <person name="Higgins S."/>
            <person name="Loffler F."/>
        </authorList>
    </citation>
    <scope>NUCLEOTIDE SEQUENCE</scope>
</reference>
<name>A0A645CLY1_9ZZZZ</name>
<proteinExistence type="predicted"/>